<dbReference type="InterPro" id="IPR010203">
    <property type="entry name" value="RraA"/>
</dbReference>
<evidence type="ECO:0000256" key="3">
    <source>
        <dbReference type="ARBA" id="ARBA00008621"/>
    </source>
</evidence>
<evidence type="ECO:0000313" key="12">
    <source>
        <dbReference type="Proteomes" id="UP000617145"/>
    </source>
</evidence>
<dbReference type="RefSeq" id="WP_188788089.1">
    <property type="nucleotide sequence ID" value="NZ_BMJV01000001.1"/>
</dbReference>
<feature type="binding site" evidence="9">
    <location>
        <position position="95"/>
    </location>
    <ligand>
        <name>substrate</name>
    </ligand>
</feature>
<comment type="subunit">
    <text evidence="4 10">Homotrimer.</text>
</comment>
<evidence type="ECO:0000313" key="11">
    <source>
        <dbReference type="EMBL" id="GGG60354.1"/>
    </source>
</evidence>
<organism evidence="11 12">
    <name type="scientific">Salipiger pallidus</name>
    <dbReference type="NCBI Taxonomy" id="1775170"/>
    <lineage>
        <taxon>Bacteria</taxon>
        <taxon>Pseudomonadati</taxon>
        <taxon>Pseudomonadota</taxon>
        <taxon>Alphaproteobacteria</taxon>
        <taxon>Rhodobacterales</taxon>
        <taxon>Roseobacteraceae</taxon>
        <taxon>Salipiger</taxon>
    </lineage>
</organism>
<comment type="caution">
    <text evidence="11">The sequence shown here is derived from an EMBL/GenBank/DDBJ whole genome shotgun (WGS) entry which is preliminary data.</text>
</comment>
<dbReference type="InterPro" id="IPR005493">
    <property type="entry name" value="RraA/RraA-like"/>
</dbReference>
<comment type="catalytic activity">
    <reaction evidence="8 10">
        <text>oxaloacetate + H(+) = pyruvate + CO2</text>
        <dbReference type="Rhea" id="RHEA:15641"/>
        <dbReference type="ChEBI" id="CHEBI:15361"/>
        <dbReference type="ChEBI" id="CHEBI:15378"/>
        <dbReference type="ChEBI" id="CHEBI:16452"/>
        <dbReference type="ChEBI" id="CHEBI:16526"/>
        <dbReference type="EC" id="4.1.1.112"/>
    </reaction>
</comment>
<dbReference type="NCBIfam" id="NF006875">
    <property type="entry name" value="PRK09372.1"/>
    <property type="match status" value="1"/>
</dbReference>
<dbReference type="GO" id="GO:0046872">
    <property type="term" value="F:metal ion binding"/>
    <property type="evidence" value="ECO:0007669"/>
    <property type="project" value="UniProtKB-KW"/>
</dbReference>
<comment type="cofactor">
    <cofactor evidence="2 10">
        <name>a divalent metal cation</name>
        <dbReference type="ChEBI" id="CHEBI:60240"/>
    </cofactor>
</comment>
<dbReference type="InterPro" id="IPR036704">
    <property type="entry name" value="RraA/RraA-like_sf"/>
</dbReference>
<gene>
    <name evidence="11" type="ORF">GCM10011415_02830</name>
</gene>
<comment type="cofactor">
    <cofactor evidence="9">
        <name>Mg(2+)</name>
        <dbReference type="ChEBI" id="CHEBI:18420"/>
    </cofactor>
</comment>
<proteinExistence type="inferred from homology"/>
<evidence type="ECO:0000256" key="6">
    <source>
        <dbReference type="ARBA" id="ARBA00023239"/>
    </source>
</evidence>
<keyword evidence="5 9" id="KW-0479">Metal-binding</keyword>
<keyword evidence="6 10" id="KW-0456">Lyase</keyword>
<feature type="binding site" evidence="9">
    <location>
        <position position="96"/>
    </location>
    <ligand>
        <name>Mg(2+)</name>
        <dbReference type="ChEBI" id="CHEBI:18420"/>
    </ligand>
</feature>
<feature type="binding site" evidence="9">
    <location>
        <begin position="73"/>
        <end position="76"/>
    </location>
    <ligand>
        <name>substrate</name>
    </ligand>
</feature>
<evidence type="ECO:0000256" key="8">
    <source>
        <dbReference type="ARBA" id="ARBA00047973"/>
    </source>
</evidence>
<evidence type="ECO:0000256" key="1">
    <source>
        <dbReference type="ARBA" id="ARBA00001342"/>
    </source>
</evidence>
<dbReference type="GO" id="GO:0047443">
    <property type="term" value="F:4-hydroxy-4-methyl-2-oxoglutarate aldolase activity"/>
    <property type="evidence" value="ECO:0007669"/>
    <property type="project" value="UniProtKB-EC"/>
</dbReference>
<evidence type="ECO:0000256" key="10">
    <source>
        <dbReference type="RuleBase" id="RU004338"/>
    </source>
</evidence>
<evidence type="ECO:0000256" key="9">
    <source>
        <dbReference type="PIRSR" id="PIRSR605493-1"/>
    </source>
</evidence>
<dbReference type="EC" id="4.1.1.112" evidence="10"/>
<name>A0A8J3EEX8_9RHOB</name>
<comment type="similarity">
    <text evidence="3 10">Belongs to the class II aldolase/RraA-like family.</text>
</comment>
<dbReference type="SUPFAM" id="SSF89562">
    <property type="entry name" value="RraA-like"/>
    <property type="match status" value="1"/>
</dbReference>
<evidence type="ECO:0000256" key="7">
    <source>
        <dbReference type="ARBA" id="ARBA00025046"/>
    </source>
</evidence>
<dbReference type="NCBIfam" id="TIGR01935">
    <property type="entry name" value="NOT-MenG"/>
    <property type="match status" value="1"/>
</dbReference>
<dbReference type="GO" id="GO:0051252">
    <property type="term" value="P:regulation of RNA metabolic process"/>
    <property type="evidence" value="ECO:0007669"/>
    <property type="project" value="InterPro"/>
</dbReference>
<comment type="catalytic activity">
    <reaction evidence="1 10">
        <text>4-hydroxy-4-methyl-2-oxoglutarate = 2 pyruvate</text>
        <dbReference type="Rhea" id="RHEA:22748"/>
        <dbReference type="ChEBI" id="CHEBI:15361"/>
        <dbReference type="ChEBI" id="CHEBI:58276"/>
        <dbReference type="EC" id="4.1.3.17"/>
    </reaction>
</comment>
<sequence length="157" mass="16517">MKTADLIDEHAALLRLVHLPFRHYGRKPHIFGPVQTVKCFEDNTALRAQLETPGEGRVLVVDAGGSTRIAVLGDMLADLAIANGWEGVVISGAIRDSAEIASMDTLIFALGTSPVKSAKDGLGKVGGPVELGGVRIAPGDWIYADADGVLMSSEKLV</sequence>
<dbReference type="PANTHER" id="PTHR33254">
    <property type="entry name" value="4-HYDROXY-4-METHYL-2-OXOGLUTARATE ALDOLASE 3-RELATED"/>
    <property type="match status" value="1"/>
</dbReference>
<dbReference type="EC" id="4.1.3.17" evidence="10"/>
<evidence type="ECO:0000256" key="4">
    <source>
        <dbReference type="ARBA" id="ARBA00011233"/>
    </source>
</evidence>
<dbReference type="GO" id="GO:0008948">
    <property type="term" value="F:oxaloacetate decarboxylase activity"/>
    <property type="evidence" value="ECO:0007669"/>
    <property type="project" value="UniProtKB-EC"/>
</dbReference>
<keyword evidence="12" id="KW-1185">Reference proteome</keyword>
<dbReference type="Gene3D" id="3.50.30.40">
    <property type="entry name" value="Ribonuclease E inhibitor RraA/RraA-like"/>
    <property type="match status" value="1"/>
</dbReference>
<dbReference type="Proteomes" id="UP000617145">
    <property type="component" value="Unassembled WGS sequence"/>
</dbReference>
<dbReference type="PANTHER" id="PTHR33254:SF4">
    <property type="entry name" value="4-HYDROXY-4-METHYL-2-OXOGLUTARATE ALDOLASE 3-RELATED"/>
    <property type="match status" value="1"/>
</dbReference>
<evidence type="ECO:0000256" key="5">
    <source>
        <dbReference type="ARBA" id="ARBA00022723"/>
    </source>
</evidence>
<reference evidence="11" key="2">
    <citation type="submission" date="2020-09" db="EMBL/GenBank/DDBJ databases">
        <authorList>
            <person name="Sun Q."/>
            <person name="Zhou Y."/>
        </authorList>
    </citation>
    <scope>NUCLEOTIDE SEQUENCE</scope>
    <source>
        <strain evidence="11">CGMCC 1.15762</strain>
    </source>
</reference>
<accession>A0A8J3EEX8</accession>
<dbReference type="Pfam" id="PF03737">
    <property type="entry name" value="RraA-like"/>
    <property type="match status" value="1"/>
</dbReference>
<comment type="function">
    <text evidence="7 10">Catalyzes the aldol cleavage of 4-hydroxy-4-methyl-2-oxoglutarate (HMG) into 2 molecules of pyruvate. Also contains a secondary oxaloacetate (OAA) decarboxylase activity due to the common pyruvate enolate transition state formed following C-C bond cleavage in the retro-aldol and decarboxylation reactions.</text>
</comment>
<evidence type="ECO:0000256" key="2">
    <source>
        <dbReference type="ARBA" id="ARBA00001968"/>
    </source>
</evidence>
<reference evidence="11" key="1">
    <citation type="journal article" date="2014" name="Int. J. Syst. Evol. Microbiol.">
        <title>Complete genome sequence of Corynebacterium casei LMG S-19264T (=DSM 44701T), isolated from a smear-ripened cheese.</title>
        <authorList>
            <consortium name="US DOE Joint Genome Institute (JGI-PGF)"/>
            <person name="Walter F."/>
            <person name="Albersmeier A."/>
            <person name="Kalinowski J."/>
            <person name="Ruckert C."/>
        </authorList>
    </citation>
    <scope>NUCLEOTIDE SEQUENCE</scope>
    <source>
        <strain evidence="11">CGMCC 1.15762</strain>
    </source>
</reference>
<dbReference type="AlphaFoldDB" id="A0A8J3EEX8"/>
<dbReference type="GO" id="GO:0008428">
    <property type="term" value="F:ribonuclease inhibitor activity"/>
    <property type="evidence" value="ECO:0007669"/>
    <property type="project" value="InterPro"/>
</dbReference>
<protein>
    <recommendedName>
        <fullName evidence="10">4-hydroxy-4-methyl-2-oxoglutarate aldolase</fullName>
        <shortName evidence="10">HMG aldolase</shortName>
        <ecNumber evidence="10">4.1.1.112</ecNumber>
        <ecNumber evidence="10">4.1.3.17</ecNumber>
    </recommendedName>
    <alternativeName>
        <fullName evidence="10">Oxaloacetate decarboxylase</fullName>
    </alternativeName>
</protein>
<keyword evidence="9" id="KW-0460">Magnesium</keyword>
<dbReference type="CDD" id="cd16841">
    <property type="entry name" value="RraA_family"/>
    <property type="match status" value="1"/>
</dbReference>
<dbReference type="EMBL" id="BMJV01000001">
    <property type="protein sequence ID" value="GGG60354.1"/>
    <property type="molecule type" value="Genomic_DNA"/>
</dbReference>